<comment type="caution">
    <text evidence="2">The sequence shown here is derived from an EMBL/GenBank/DDBJ whole genome shotgun (WGS) entry which is preliminary data.</text>
</comment>
<reference evidence="2" key="1">
    <citation type="journal article" date="2022" name="Int. J. Mol. Sci.">
        <title>Draft Genome of Tanacetum Coccineum: Genomic Comparison of Closely Related Tanacetum-Family Plants.</title>
        <authorList>
            <person name="Yamashiro T."/>
            <person name="Shiraishi A."/>
            <person name="Nakayama K."/>
            <person name="Satake H."/>
        </authorList>
    </citation>
    <scope>NUCLEOTIDE SEQUENCE</scope>
</reference>
<dbReference type="EMBL" id="BQNB010017920">
    <property type="protein sequence ID" value="GJT68677.1"/>
    <property type="molecule type" value="Genomic_DNA"/>
</dbReference>
<feature type="compositionally biased region" description="Polar residues" evidence="1">
    <location>
        <begin position="1"/>
        <end position="28"/>
    </location>
</feature>
<gene>
    <name evidence="2" type="ORF">Tco_1020157</name>
</gene>
<dbReference type="Proteomes" id="UP001151760">
    <property type="component" value="Unassembled WGS sequence"/>
</dbReference>
<proteinExistence type="predicted"/>
<accession>A0ABQ5G1G4</accession>
<feature type="region of interest" description="Disordered" evidence="1">
    <location>
        <begin position="1"/>
        <end position="47"/>
    </location>
</feature>
<organism evidence="2 3">
    <name type="scientific">Tanacetum coccineum</name>
    <dbReference type="NCBI Taxonomy" id="301880"/>
    <lineage>
        <taxon>Eukaryota</taxon>
        <taxon>Viridiplantae</taxon>
        <taxon>Streptophyta</taxon>
        <taxon>Embryophyta</taxon>
        <taxon>Tracheophyta</taxon>
        <taxon>Spermatophyta</taxon>
        <taxon>Magnoliopsida</taxon>
        <taxon>eudicotyledons</taxon>
        <taxon>Gunneridae</taxon>
        <taxon>Pentapetalae</taxon>
        <taxon>asterids</taxon>
        <taxon>campanulids</taxon>
        <taxon>Asterales</taxon>
        <taxon>Asteraceae</taxon>
        <taxon>Asteroideae</taxon>
        <taxon>Anthemideae</taxon>
        <taxon>Anthemidinae</taxon>
        <taxon>Tanacetum</taxon>
    </lineage>
</organism>
<keyword evidence="3" id="KW-1185">Reference proteome</keyword>
<evidence type="ECO:0000313" key="3">
    <source>
        <dbReference type="Proteomes" id="UP001151760"/>
    </source>
</evidence>
<evidence type="ECO:0008006" key="4">
    <source>
        <dbReference type="Google" id="ProtNLM"/>
    </source>
</evidence>
<reference evidence="2" key="2">
    <citation type="submission" date="2022-01" db="EMBL/GenBank/DDBJ databases">
        <authorList>
            <person name="Yamashiro T."/>
            <person name="Shiraishi A."/>
            <person name="Satake H."/>
            <person name="Nakayama K."/>
        </authorList>
    </citation>
    <scope>NUCLEOTIDE SEQUENCE</scope>
</reference>
<evidence type="ECO:0000256" key="1">
    <source>
        <dbReference type="SAM" id="MobiDB-lite"/>
    </source>
</evidence>
<name>A0ABQ5G1G4_9ASTR</name>
<evidence type="ECO:0000313" key="2">
    <source>
        <dbReference type="EMBL" id="GJT68677.1"/>
    </source>
</evidence>
<protein>
    <recommendedName>
        <fullName evidence="4">CCHC-type domain-containing protein</fullName>
    </recommendedName>
</protein>
<sequence length="314" mass="35059">MTNPYDATYHPQYQNPINSSYYNPVNQISSPSPPQPYSPSSVVQQPHHKYNQPASNLVIPTLHHGDDPLKYITKAMAFVSAMATRYPSTNNQLRNSSNPKNQATIQDGNATRAIKNNPAGQGKVIRFYNCQGERHMARQCTQPKRTRNSAWFQEKMLLVQAQENAQVLDEEQLAFLADPGSEDLNAYDPECDAISSAKVVLMANLSSCSSDVLSKVVKVRTTPDALTEGARGFKHTKAIFIKNLKDIFNAFDTNLINEITEVQTGFNQMQAAVEQYIVNIVVSSCAVNMDDYVDKKCSKCLELEAEPFKQNDMI</sequence>